<proteinExistence type="predicted"/>
<name>A0A1V0SFK0_9VIRU</name>
<dbReference type="EMBL" id="KY684104">
    <property type="protein sequence ID" value="ARF10495.1"/>
    <property type="molecule type" value="Genomic_DNA"/>
</dbReference>
<sequence>MQFRTLNLDITKDNKLVLKNNNLEIKEELLFDAYDFIIVNFRGEYCDLIIKMLENQNYVFHRKILHLYVFINNKIRSKLYYHTTRTYRDIKYYYFFNNNRQTRYKVFEHNLPCFIHTNEYSEINYLSEFYKITEINISEDLPNLNIYYIEQKGGFTKKAQLNNKN</sequence>
<evidence type="ECO:0000313" key="1">
    <source>
        <dbReference type="EMBL" id="ARF10495.1"/>
    </source>
</evidence>
<accession>A0A1V0SFK0</accession>
<protein>
    <submittedName>
        <fullName evidence="1">Uncharacterized protein</fullName>
    </submittedName>
</protein>
<gene>
    <name evidence="1" type="ORF">Hokovirus_2_22</name>
</gene>
<reference evidence="1" key="1">
    <citation type="journal article" date="2017" name="Science">
        <title>Giant viruses with an expanded complement of translation system components.</title>
        <authorList>
            <person name="Schulz F."/>
            <person name="Yutin N."/>
            <person name="Ivanova N.N."/>
            <person name="Ortega D.R."/>
            <person name="Lee T.K."/>
            <person name="Vierheilig J."/>
            <person name="Daims H."/>
            <person name="Horn M."/>
            <person name="Wagner M."/>
            <person name="Jensen G.J."/>
            <person name="Kyrpides N.C."/>
            <person name="Koonin E.V."/>
            <person name="Woyke T."/>
        </authorList>
    </citation>
    <scope>NUCLEOTIDE SEQUENCE</scope>
    <source>
        <strain evidence="1">HKV1</strain>
    </source>
</reference>
<organism evidence="1">
    <name type="scientific">Hokovirus HKV1</name>
    <dbReference type="NCBI Taxonomy" id="1977638"/>
    <lineage>
        <taxon>Viruses</taxon>
        <taxon>Varidnaviria</taxon>
        <taxon>Bamfordvirae</taxon>
        <taxon>Nucleocytoviricota</taxon>
        <taxon>Megaviricetes</taxon>
        <taxon>Imitervirales</taxon>
        <taxon>Mimiviridae</taxon>
        <taxon>Klosneuvirinae</taxon>
        <taxon>Hokovirus</taxon>
    </lineage>
</organism>